<sequence length="296" mass="32035">MDRMAGGGCCIARYAGGGYDMSKVHRIMQRFRPIAPKPAAGGGSLSADSSTSERGDPSVRTGRGKRRRGATGSNVKRCRGRRTKASPRKSESGGSVSDGDKIGKTLPLLPENPDLNPKRKSEEGFPLWLSSGDDGHVGSGVDHVRLQDPTVAAGPRVVVDSWVRVESVTETWVADCYGWYSLGRTDEEKVMSLHADACPGFVSDGQNRVRWINTAYRRMVGAGEEDEVVAQVVVEEEEEEKVAELPMGCAGFSCRVRVVTCGKEKNSQTVPCDVWRMGRGGFAWRLDTTAALSLGR</sequence>
<evidence type="ECO:0000256" key="1">
    <source>
        <dbReference type="SAM" id="MobiDB-lite"/>
    </source>
</evidence>
<proteinExistence type="predicted"/>
<reference evidence="3" key="2">
    <citation type="journal article" date="2024" name="Plant">
        <title>Genomic evolution and insights into agronomic trait innovations of Sesamum species.</title>
        <authorList>
            <person name="Miao H."/>
            <person name="Wang L."/>
            <person name="Qu L."/>
            <person name="Liu H."/>
            <person name="Sun Y."/>
            <person name="Le M."/>
            <person name="Wang Q."/>
            <person name="Wei S."/>
            <person name="Zheng Y."/>
            <person name="Lin W."/>
            <person name="Duan Y."/>
            <person name="Cao H."/>
            <person name="Xiong S."/>
            <person name="Wang X."/>
            <person name="Wei L."/>
            <person name="Li C."/>
            <person name="Ma Q."/>
            <person name="Ju M."/>
            <person name="Zhao R."/>
            <person name="Li G."/>
            <person name="Mu C."/>
            <person name="Tian Q."/>
            <person name="Mei H."/>
            <person name="Zhang T."/>
            <person name="Gao T."/>
            <person name="Zhang H."/>
        </authorList>
    </citation>
    <scope>NUCLEOTIDE SEQUENCE</scope>
    <source>
        <strain evidence="3">KEN8</strain>
    </source>
</reference>
<dbReference type="Pfam" id="PF25821">
    <property type="entry name" value="DUF7950"/>
    <property type="match status" value="1"/>
</dbReference>
<feature type="domain" description="DUF7950" evidence="2">
    <location>
        <begin position="159"/>
        <end position="293"/>
    </location>
</feature>
<dbReference type="EMBL" id="JACGWM010000011">
    <property type="protein sequence ID" value="KAL0342335.1"/>
    <property type="molecule type" value="Genomic_DNA"/>
</dbReference>
<dbReference type="InterPro" id="IPR057710">
    <property type="entry name" value="DUF7950"/>
</dbReference>
<protein>
    <recommendedName>
        <fullName evidence="2">DUF7950 domain-containing protein</fullName>
    </recommendedName>
</protein>
<dbReference type="PANTHER" id="PTHR33595:SF7">
    <property type="entry name" value="OS12G0242500 PROTEIN"/>
    <property type="match status" value="1"/>
</dbReference>
<organism evidence="3">
    <name type="scientific">Sesamum calycinum</name>
    <dbReference type="NCBI Taxonomy" id="2727403"/>
    <lineage>
        <taxon>Eukaryota</taxon>
        <taxon>Viridiplantae</taxon>
        <taxon>Streptophyta</taxon>
        <taxon>Embryophyta</taxon>
        <taxon>Tracheophyta</taxon>
        <taxon>Spermatophyta</taxon>
        <taxon>Magnoliopsida</taxon>
        <taxon>eudicotyledons</taxon>
        <taxon>Gunneridae</taxon>
        <taxon>Pentapetalae</taxon>
        <taxon>asterids</taxon>
        <taxon>lamiids</taxon>
        <taxon>Lamiales</taxon>
        <taxon>Pedaliaceae</taxon>
        <taxon>Sesamum</taxon>
    </lineage>
</organism>
<feature type="compositionally biased region" description="Basic residues" evidence="1">
    <location>
        <begin position="76"/>
        <end position="87"/>
    </location>
</feature>
<dbReference type="AlphaFoldDB" id="A0AAW2NFS1"/>
<comment type="caution">
    <text evidence="3">The sequence shown here is derived from an EMBL/GenBank/DDBJ whole genome shotgun (WGS) entry which is preliminary data.</text>
</comment>
<feature type="region of interest" description="Disordered" evidence="1">
    <location>
        <begin position="32"/>
        <end position="131"/>
    </location>
</feature>
<evidence type="ECO:0000313" key="3">
    <source>
        <dbReference type="EMBL" id="KAL0342335.1"/>
    </source>
</evidence>
<name>A0AAW2NFS1_9LAMI</name>
<reference evidence="3" key="1">
    <citation type="submission" date="2020-06" db="EMBL/GenBank/DDBJ databases">
        <authorList>
            <person name="Li T."/>
            <person name="Hu X."/>
            <person name="Zhang T."/>
            <person name="Song X."/>
            <person name="Zhang H."/>
            <person name="Dai N."/>
            <person name="Sheng W."/>
            <person name="Hou X."/>
            <person name="Wei L."/>
        </authorList>
    </citation>
    <scope>NUCLEOTIDE SEQUENCE</scope>
    <source>
        <strain evidence="3">KEN8</strain>
        <tissue evidence="3">Leaf</tissue>
    </source>
</reference>
<gene>
    <name evidence="3" type="ORF">Scaly_1896100</name>
</gene>
<feature type="compositionally biased region" description="Low complexity" evidence="1">
    <location>
        <begin position="106"/>
        <end position="115"/>
    </location>
</feature>
<accession>A0AAW2NFS1</accession>
<dbReference type="PANTHER" id="PTHR33595">
    <property type="entry name" value="VON WILLEBRAND FACTOR A DOMAIN PROTEIN"/>
    <property type="match status" value="1"/>
</dbReference>
<evidence type="ECO:0000259" key="2">
    <source>
        <dbReference type="Pfam" id="PF25821"/>
    </source>
</evidence>